<reference evidence="8" key="1">
    <citation type="submission" date="2023-02" db="EMBL/GenBank/DDBJ databases">
        <title>Description and genomic characterization of Salipiger bruguierae sp. nov., isolated from the sediment of mangrove plant Bruguiera sexangula.</title>
        <authorList>
            <person name="Long M."/>
        </authorList>
    </citation>
    <scope>NUCLEOTIDE SEQUENCE</scope>
    <source>
        <strain evidence="8">H15</strain>
    </source>
</reference>
<evidence type="ECO:0000313" key="8">
    <source>
        <dbReference type="EMBL" id="XCC93647.1"/>
    </source>
</evidence>
<dbReference type="AlphaFoldDB" id="A0AAU8AFB4"/>
<dbReference type="InterPro" id="IPR050204">
    <property type="entry name" value="AraC_XylS_family_regulators"/>
</dbReference>
<dbReference type="InterPro" id="IPR009057">
    <property type="entry name" value="Homeodomain-like_sf"/>
</dbReference>
<dbReference type="InterPro" id="IPR018062">
    <property type="entry name" value="HTH_AraC-typ_CS"/>
</dbReference>
<sequence length="276" mass="29579">MSPPAGAEDRGIRLVSPGQQPGWSYGLLHDRAEVTLLWLTRGQGRITLDGRRRGLGAHNAVFIPARTLFALDLGPQSLGLVLHAPPGAGAAFPAAPLHLRVREALVQAELTALFEAMQRELARGRAFMDEALDAHLRLMAVWLLRQQQEGLGDQPGESAAQRLSQAYAAAVVAGFRGPDGPGEMAARLGVSGPHLTRACRAACGRSAQRILSERKLHEARRLLAAEQEPVAGIAEALGFSSPAYFTRFIRKQTGQAPSELRGAGARPGARLSPRRH</sequence>
<evidence type="ECO:0000256" key="1">
    <source>
        <dbReference type="ARBA" id="ARBA00022490"/>
    </source>
</evidence>
<name>A0AAU8AFB4_9RHOB</name>
<dbReference type="PROSITE" id="PS00041">
    <property type="entry name" value="HTH_ARAC_FAMILY_1"/>
    <property type="match status" value="1"/>
</dbReference>
<dbReference type="SUPFAM" id="SSF46689">
    <property type="entry name" value="Homeodomain-like"/>
    <property type="match status" value="1"/>
</dbReference>
<evidence type="ECO:0000259" key="7">
    <source>
        <dbReference type="PROSITE" id="PS01124"/>
    </source>
</evidence>
<dbReference type="RefSeq" id="WP_353472468.1">
    <property type="nucleotide sequence ID" value="NZ_CP123384.1"/>
</dbReference>
<dbReference type="GO" id="GO:0043565">
    <property type="term" value="F:sequence-specific DNA binding"/>
    <property type="evidence" value="ECO:0007669"/>
    <property type="project" value="InterPro"/>
</dbReference>
<dbReference type="GO" id="GO:0003700">
    <property type="term" value="F:DNA-binding transcription factor activity"/>
    <property type="evidence" value="ECO:0007669"/>
    <property type="project" value="InterPro"/>
</dbReference>
<dbReference type="PANTHER" id="PTHR46796:SF13">
    <property type="entry name" value="HTH-TYPE TRANSCRIPTIONAL ACTIVATOR RHAS"/>
    <property type="match status" value="1"/>
</dbReference>
<accession>A0AAU8AFB4</accession>
<evidence type="ECO:0000256" key="4">
    <source>
        <dbReference type="ARBA" id="ARBA00023159"/>
    </source>
</evidence>
<keyword evidence="2" id="KW-0805">Transcription regulation</keyword>
<keyword evidence="1" id="KW-0963">Cytoplasm</keyword>
<evidence type="ECO:0000256" key="5">
    <source>
        <dbReference type="ARBA" id="ARBA00023163"/>
    </source>
</evidence>
<feature type="region of interest" description="Disordered" evidence="6">
    <location>
        <begin position="255"/>
        <end position="276"/>
    </location>
</feature>
<dbReference type="InterPro" id="IPR018060">
    <property type="entry name" value="HTH_AraC"/>
</dbReference>
<proteinExistence type="predicted"/>
<keyword evidence="5" id="KW-0804">Transcription</keyword>
<dbReference type="SMART" id="SM00342">
    <property type="entry name" value="HTH_ARAC"/>
    <property type="match status" value="1"/>
</dbReference>
<dbReference type="Pfam" id="PF12833">
    <property type="entry name" value="HTH_18"/>
    <property type="match status" value="1"/>
</dbReference>
<evidence type="ECO:0000256" key="6">
    <source>
        <dbReference type="SAM" id="MobiDB-lite"/>
    </source>
</evidence>
<evidence type="ECO:0000256" key="3">
    <source>
        <dbReference type="ARBA" id="ARBA00023125"/>
    </source>
</evidence>
<dbReference type="EMBL" id="CP123384">
    <property type="protein sequence ID" value="XCC93647.1"/>
    <property type="molecule type" value="Genomic_DNA"/>
</dbReference>
<gene>
    <name evidence="8" type="ORF">PVT71_00125</name>
</gene>
<dbReference type="InterPro" id="IPR037923">
    <property type="entry name" value="HTH-like"/>
</dbReference>
<dbReference type="PANTHER" id="PTHR46796">
    <property type="entry name" value="HTH-TYPE TRANSCRIPTIONAL ACTIVATOR RHAS-RELATED"/>
    <property type="match status" value="1"/>
</dbReference>
<dbReference type="SUPFAM" id="SSF51215">
    <property type="entry name" value="Regulatory protein AraC"/>
    <property type="match status" value="1"/>
</dbReference>
<organism evidence="8">
    <name type="scientific">Alloyangia sp. H15</name>
    <dbReference type="NCBI Taxonomy" id="3029062"/>
    <lineage>
        <taxon>Bacteria</taxon>
        <taxon>Pseudomonadati</taxon>
        <taxon>Pseudomonadota</taxon>
        <taxon>Alphaproteobacteria</taxon>
        <taxon>Rhodobacterales</taxon>
        <taxon>Roseobacteraceae</taxon>
        <taxon>Alloyangia</taxon>
    </lineage>
</organism>
<feature type="domain" description="HTH araC/xylS-type" evidence="7">
    <location>
        <begin position="183"/>
        <end position="263"/>
    </location>
</feature>
<keyword evidence="3" id="KW-0238">DNA-binding</keyword>
<protein>
    <submittedName>
        <fullName evidence="8">AraC family transcriptional regulator</fullName>
    </submittedName>
</protein>
<evidence type="ECO:0000256" key="2">
    <source>
        <dbReference type="ARBA" id="ARBA00023015"/>
    </source>
</evidence>
<keyword evidence="4" id="KW-0010">Activator</keyword>
<dbReference type="Gene3D" id="1.10.10.60">
    <property type="entry name" value="Homeodomain-like"/>
    <property type="match status" value="1"/>
</dbReference>
<dbReference type="PROSITE" id="PS01124">
    <property type="entry name" value="HTH_ARAC_FAMILY_2"/>
    <property type="match status" value="1"/>
</dbReference>